<keyword evidence="6" id="KW-1185">Reference proteome</keyword>
<dbReference type="OrthoDB" id="9813468at2"/>
<dbReference type="InterPro" id="IPR000524">
    <property type="entry name" value="Tscrpt_reg_HTH_GntR"/>
</dbReference>
<dbReference type="Gene3D" id="3.40.50.2300">
    <property type="match status" value="2"/>
</dbReference>
<dbReference type="SUPFAM" id="SSF46785">
    <property type="entry name" value="Winged helix' DNA-binding domain"/>
    <property type="match status" value="1"/>
</dbReference>
<keyword evidence="2" id="KW-0238">DNA-binding</keyword>
<evidence type="ECO:0000313" key="6">
    <source>
        <dbReference type="Proteomes" id="UP000239663"/>
    </source>
</evidence>
<dbReference type="InterPro" id="IPR033532">
    <property type="entry name" value="AraR_ligand_bind_dom"/>
</dbReference>
<dbReference type="PRINTS" id="PR00035">
    <property type="entry name" value="HTHGNTR"/>
</dbReference>
<dbReference type="InterPro" id="IPR036390">
    <property type="entry name" value="WH_DNA-bd_sf"/>
</dbReference>
<dbReference type="AlphaFoldDB" id="A0A2S7N516"/>
<dbReference type="FunFam" id="1.10.10.10:FF:000079">
    <property type="entry name" value="GntR family transcriptional regulator"/>
    <property type="match status" value="1"/>
</dbReference>
<dbReference type="Pfam" id="PF13377">
    <property type="entry name" value="Peripla_BP_3"/>
    <property type="match status" value="1"/>
</dbReference>
<gene>
    <name evidence="5" type="ORF">CYL18_04370</name>
</gene>
<dbReference type="GO" id="GO:0000976">
    <property type="term" value="F:transcription cis-regulatory region binding"/>
    <property type="evidence" value="ECO:0007669"/>
    <property type="project" value="TreeGrafter"/>
</dbReference>
<dbReference type="SUPFAM" id="SSF53822">
    <property type="entry name" value="Periplasmic binding protein-like I"/>
    <property type="match status" value="1"/>
</dbReference>
<dbReference type="GO" id="GO:0003700">
    <property type="term" value="F:DNA-binding transcription factor activity"/>
    <property type="evidence" value="ECO:0007669"/>
    <property type="project" value="InterPro"/>
</dbReference>
<feature type="domain" description="HTH gntR-type" evidence="4">
    <location>
        <begin position="1"/>
        <end position="69"/>
    </location>
</feature>
<dbReference type="PANTHER" id="PTHR30146:SF150">
    <property type="entry name" value="ARABINOSE METABOLISM TRANSCRIPTIONAL REPRESSOR"/>
    <property type="match status" value="1"/>
</dbReference>
<dbReference type="SMART" id="SM00345">
    <property type="entry name" value="HTH_GNTR"/>
    <property type="match status" value="1"/>
</dbReference>
<dbReference type="PROSITE" id="PS50949">
    <property type="entry name" value="HTH_GNTR"/>
    <property type="match status" value="1"/>
</dbReference>
<dbReference type="InterPro" id="IPR036388">
    <property type="entry name" value="WH-like_DNA-bd_sf"/>
</dbReference>
<dbReference type="InterPro" id="IPR028082">
    <property type="entry name" value="Peripla_BP_I"/>
</dbReference>
<dbReference type="CDD" id="cd01541">
    <property type="entry name" value="PBP1_AraR"/>
    <property type="match status" value="1"/>
</dbReference>
<dbReference type="Proteomes" id="UP000239663">
    <property type="component" value="Unassembled WGS sequence"/>
</dbReference>
<protein>
    <submittedName>
        <fullName evidence="5">GntR family transcriptional regulator</fullName>
    </submittedName>
</protein>
<dbReference type="InterPro" id="IPR046335">
    <property type="entry name" value="LacI/GalR-like_sensor"/>
</dbReference>
<evidence type="ECO:0000259" key="4">
    <source>
        <dbReference type="PROSITE" id="PS50949"/>
    </source>
</evidence>
<comment type="caution">
    <text evidence="5">The sequence shown here is derived from an EMBL/GenBank/DDBJ whole genome shotgun (WGS) entry which is preliminary data.</text>
</comment>
<evidence type="ECO:0000256" key="1">
    <source>
        <dbReference type="ARBA" id="ARBA00023015"/>
    </source>
</evidence>
<name>A0A2S7N516_9BACI</name>
<dbReference type="Gene3D" id="1.10.10.10">
    <property type="entry name" value="Winged helix-like DNA-binding domain superfamily/Winged helix DNA-binding domain"/>
    <property type="match status" value="1"/>
</dbReference>
<accession>A0A2S7N516</accession>
<dbReference type="Pfam" id="PF00392">
    <property type="entry name" value="GntR"/>
    <property type="match status" value="1"/>
</dbReference>
<evidence type="ECO:0000313" key="5">
    <source>
        <dbReference type="EMBL" id="PQD97116.1"/>
    </source>
</evidence>
<dbReference type="RefSeq" id="WP_104848211.1">
    <property type="nucleotide sequence ID" value="NZ_PKOZ01000001.1"/>
</dbReference>
<proteinExistence type="predicted"/>
<sequence>MKKYEQVKEKIKQDILDDKYVPNQKIPSESELTIQFEVSRHTVRKAINDLVNDGWLYTEQGSGTYCADRSVSNYSAGADRAIALITTYISNYIFPSIINGVESYLSSKGYTLLLYSTNNDFEKERQCLENVMDRDLAGLIVEPTKSSHPNPNLKYYLDLEMKGIPYLMINAAYNELNPYSLLVDDELGGFLQAEHLIQNGHTNIAGFFKSDDMQGVKRMKGFIRAHREYKIPLNSDMLLTYTTAGREKVLEEELPEILARSERPSAICFYNDEVALAALDVIRETGLSVPDDLSIVGFDDSYLAVASEVKLTTIKHPQFDMGVRAAKAIIQLAEHKSNAADPSFVFEPALIIRQSTAKI</sequence>
<keyword evidence="3" id="KW-0804">Transcription</keyword>
<evidence type="ECO:0000256" key="3">
    <source>
        <dbReference type="ARBA" id="ARBA00023163"/>
    </source>
</evidence>
<keyword evidence="1" id="KW-0805">Transcription regulation</keyword>
<evidence type="ECO:0000256" key="2">
    <source>
        <dbReference type="ARBA" id="ARBA00023125"/>
    </source>
</evidence>
<dbReference type="EMBL" id="PKOZ01000001">
    <property type="protein sequence ID" value="PQD97116.1"/>
    <property type="molecule type" value="Genomic_DNA"/>
</dbReference>
<reference evidence="5 6" key="1">
    <citation type="submission" date="2017-12" db="EMBL/GenBank/DDBJ databases">
        <title>Taxonomic description and draft genome of Pradoshia cofamensis Gen. nov., sp. nov., a thermotolerant bacillale isolated from anterior gut of earthworm Eisenia fetida.</title>
        <authorList>
            <person name="Saha T."/>
            <person name="Chakraborty R."/>
        </authorList>
    </citation>
    <scope>NUCLEOTIDE SEQUENCE [LARGE SCALE GENOMIC DNA]</scope>
    <source>
        <strain evidence="5 6">EAG3</strain>
    </source>
</reference>
<dbReference type="PANTHER" id="PTHR30146">
    <property type="entry name" value="LACI-RELATED TRANSCRIPTIONAL REPRESSOR"/>
    <property type="match status" value="1"/>
</dbReference>
<organism evidence="5 6">
    <name type="scientific">Pradoshia eiseniae</name>
    <dbReference type="NCBI Taxonomy" id="2064768"/>
    <lineage>
        <taxon>Bacteria</taxon>
        <taxon>Bacillati</taxon>
        <taxon>Bacillota</taxon>
        <taxon>Bacilli</taxon>
        <taxon>Bacillales</taxon>
        <taxon>Bacillaceae</taxon>
        <taxon>Pradoshia</taxon>
    </lineage>
</organism>
<dbReference type="CDD" id="cd07377">
    <property type="entry name" value="WHTH_GntR"/>
    <property type="match status" value="1"/>
</dbReference>